<sequence length="64" mass="6263">MAQATMAQASDDDPAGLVAQAAASLQVPVAPQDCEQAAALLAGMAAMVAGLRQALAQAEGQHGC</sequence>
<proteinExistence type="predicted"/>
<accession>A0A1K0J3T5</accession>
<evidence type="ECO:0000313" key="1">
    <source>
        <dbReference type="EMBL" id="SCV01012.1"/>
    </source>
</evidence>
<gene>
    <name evidence="1" type="ORF">CNECB9_780006</name>
</gene>
<dbReference type="EMBL" id="FMSH01000527">
    <property type="protein sequence ID" value="SCV01012.1"/>
    <property type="molecule type" value="Genomic_DNA"/>
</dbReference>
<organism evidence="1">
    <name type="scientific">Cupriavidus necator</name>
    <name type="common">Alcaligenes eutrophus</name>
    <name type="synonym">Ralstonia eutropha</name>
    <dbReference type="NCBI Taxonomy" id="106590"/>
    <lineage>
        <taxon>Bacteria</taxon>
        <taxon>Pseudomonadati</taxon>
        <taxon>Pseudomonadota</taxon>
        <taxon>Betaproteobacteria</taxon>
        <taxon>Burkholderiales</taxon>
        <taxon>Burkholderiaceae</taxon>
        <taxon>Cupriavidus</taxon>
    </lineage>
</organism>
<protein>
    <submittedName>
        <fullName evidence="1">Uncharacterized protein</fullName>
    </submittedName>
</protein>
<name>A0A1K0J3T5_CUPNE</name>
<reference evidence="1" key="1">
    <citation type="submission" date="2016-09" db="EMBL/GenBank/DDBJ databases">
        <authorList>
            <person name="Capua I."/>
            <person name="De Benedictis P."/>
            <person name="Joannis T."/>
            <person name="Lombin L.H."/>
            <person name="Cattoli G."/>
        </authorList>
    </citation>
    <scope>NUCLEOTIDE SEQUENCE</scope>
    <source>
        <strain evidence="1">B9</strain>
    </source>
</reference>
<dbReference type="AlphaFoldDB" id="A0A1K0J3T5"/>